<evidence type="ECO:0000256" key="15">
    <source>
        <dbReference type="PIRNR" id="PIRNR006769"/>
    </source>
</evidence>
<dbReference type="PATRIC" id="fig|136160.3.peg.2755"/>
<dbReference type="SUPFAM" id="SSF53597">
    <property type="entry name" value="Dihydrofolate reductase-like"/>
    <property type="match status" value="1"/>
</dbReference>
<evidence type="ECO:0000256" key="9">
    <source>
        <dbReference type="ARBA" id="ARBA00022833"/>
    </source>
</evidence>
<dbReference type="GO" id="GO:0050661">
    <property type="term" value="F:NADP binding"/>
    <property type="evidence" value="ECO:0007669"/>
    <property type="project" value="InterPro"/>
</dbReference>
<feature type="binding site" evidence="17">
    <location>
        <position position="196"/>
    </location>
    <ligand>
        <name>NADP(+)</name>
        <dbReference type="ChEBI" id="CHEBI:58349"/>
    </ligand>
</feature>
<dbReference type="OMA" id="LEPCDHT"/>
<dbReference type="Pfam" id="PF01872">
    <property type="entry name" value="RibD_C"/>
    <property type="match status" value="1"/>
</dbReference>
<evidence type="ECO:0000256" key="14">
    <source>
        <dbReference type="ARBA" id="ARBA00049886"/>
    </source>
</evidence>
<dbReference type="NCBIfam" id="TIGR00326">
    <property type="entry name" value="eubact_ribD"/>
    <property type="match status" value="1"/>
</dbReference>
<protein>
    <recommendedName>
        <fullName evidence="15">Riboflavin biosynthesis protein RibD</fullName>
    </recommendedName>
    <domain>
        <recommendedName>
            <fullName evidence="15">Diaminohydroxyphosphoribosylaminopyrimidine deaminase</fullName>
            <shortName evidence="15">DRAP deaminase</shortName>
            <ecNumber evidence="15">3.5.4.26</ecNumber>
        </recommendedName>
        <alternativeName>
            <fullName evidence="15">Riboflavin-specific deaminase</fullName>
        </alternativeName>
    </domain>
    <domain>
        <recommendedName>
            <fullName evidence="15">5-amino-6-(5-phosphoribosylamino)uracil reductase</fullName>
            <ecNumber evidence="15">1.1.1.193</ecNumber>
        </recommendedName>
        <alternativeName>
            <fullName evidence="15">HTP reductase</fullName>
        </alternativeName>
    </domain>
</protein>
<evidence type="ECO:0000256" key="12">
    <source>
        <dbReference type="ARBA" id="ARBA00023268"/>
    </source>
</evidence>
<evidence type="ECO:0000256" key="4">
    <source>
        <dbReference type="ARBA" id="ARBA00005259"/>
    </source>
</evidence>
<comment type="similarity">
    <text evidence="4 15">In the N-terminal section; belongs to the cytidine and deoxycytidylate deaminase family.</text>
</comment>
<keyword evidence="7 15" id="KW-0479">Metal-binding</keyword>
<dbReference type="GO" id="GO:0008835">
    <property type="term" value="F:diaminohydroxyphosphoribosylaminopyrimidine deaminase activity"/>
    <property type="evidence" value="ECO:0007669"/>
    <property type="project" value="UniProtKB-EC"/>
</dbReference>
<dbReference type="PROSITE" id="PS51747">
    <property type="entry name" value="CYT_DCMP_DEAMINASES_2"/>
    <property type="match status" value="1"/>
</dbReference>
<dbReference type="PANTHER" id="PTHR38011">
    <property type="entry name" value="DIHYDROFOLATE REDUCTASE FAMILY PROTEIN (AFU_ORTHOLOGUE AFUA_8G06820)"/>
    <property type="match status" value="1"/>
</dbReference>
<dbReference type="PANTHER" id="PTHR38011:SF7">
    <property type="entry name" value="2,5-DIAMINO-6-RIBOSYLAMINO-4(3H)-PYRIMIDINONE 5'-PHOSPHATE REDUCTASE"/>
    <property type="match status" value="1"/>
</dbReference>
<feature type="domain" description="CMP/dCMP-type deaminase" evidence="19">
    <location>
        <begin position="1"/>
        <end position="123"/>
    </location>
</feature>
<dbReference type="InterPro" id="IPR016192">
    <property type="entry name" value="APOBEC/CMP_deaminase_Zn-bd"/>
</dbReference>
<dbReference type="InterPro" id="IPR004794">
    <property type="entry name" value="Eubact_RibD"/>
</dbReference>
<feature type="binding site" evidence="18">
    <location>
        <position position="50"/>
    </location>
    <ligand>
        <name>Zn(2+)</name>
        <dbReference type="ChEBI" id="CHEBI:29105"/>
        <note>catalytic</note>
    </ligand>
</feature>
<evidence type="ECO:0000256" key="6">
    <source>
        <dbReference type="ARBA" id="ARBA00022619"/>
    </source>
</evidence>
<sequence>MTDEQYMKLALALAESARGQTSPNPLVGAVVVKDGQIVGMGAHLKAGEPHAEVHAIRMAGEKAKGATAYVTLEPCSHYGKTPPCADLLIEAGVARVVIATEDPFPKVSGRGIRKLQQAGIEVEVGICKQEALDLNRIFFHFVRTKRPYVTIKSATTLDGKTATVQGNSKWITSEQAREDVHRYRHEHDAILVGVGTVLADNPSLTTRLAAGGLNPVRVILDRRLRTPLDRNVITDGKAPTWIFTEERADKAKKKALEEKGVQVFSLPNVSVEAVLETLREKNILSVFVEGGATVNGSFVKAGTVDQVITYLAPKVFGGAAAPTAIGGDGVIAVADALPFEVQEVIQIGPDVKIVARAKEDGNDVYGNY</sequence>
<dbReference type="Gene3D" id="3.40.430.10">
    <property type="entry name" value="Dihydrofolate Reductase, subunit A"/>
    <property type="match status" value="1"/>
</dbReference>
<organism evidence="20">
    <name type="scientific">Halalkalibacterium halodurans</name>
    <name type="common">Bacillus halodurans</name>
    <dbReference type="NCBI Taxonomy" id="86665"/>
    <lineage>
        <taxon>Bacteria</taxon>
        <taxon>Bacillati</taxon>
        <taxon>Bacillota</taxon>
        <taxon>Bacilli</taxon>
        <taxon>Bacillales</taxon>
        <taxon>Bacillaceae</taxon>
        <taxon>Halalkalibacterium (ex Joshi et al. 2022)</taxon>
    </lineage>
</organism>
<evidence type="ECO:0000256" key="2">
    <source>
        <dbReference type="ARBA" id="ARBA00004882"/>
    </source>
</evidence>
<dbReference type="InterPro" id="IPR016193">
    <property type="entry name" value="Cytidine_deaminase-like"/>
</dbReference>
<dbReference type="FunFam" id="3.40.140.10:FF:000025">
    <property type="entry name" value="Riboflavin biosynthesis protein RibD"/>
    <property type="match status" value="1"/>
</dbReference>
<feature type="active site" description="Proton donor" evidence="16">
    <location>
        <position position="52"/>
    </location>
</feature>
<dbReference type="AlphaFoldDB" id="A0A0M0KKS5"/>
<keyword evidence="10 15" id="KW-0521">NADP</keyword>
<evidence type="ECO:0000256" key="7">
    <source>
        <dbReference type="ARBA" id="ARBA00022723"/>
    </source>
</evidence>
<comment type="caution">
    <text evidence="20">The sequence shown here is derived from an EMBL/GenBank/DDBJ whole genome shotgun (WGS) entry which is preliminary data.</text>
</comment>
<keyword evidence="8 15" id="KW-0378">Hydrolase</keyword>
<comment type="pathway">
    <text evidence="3 15">Cofactor biosynthesis; riboflavin biosynthesis; 5-amino-6-(D-ribitylamino)uracil from GTP: step 3/4.</text>
</comment>
<feature type="binding site" evidence="17">
    <location>
        <begin position="291"/>
        <end position="297"/>
    </location>
    <ligand>
        <name>NADP(+)</name>
        <dbReference type="ChEBI" id="CHEBI:58349"/>
    </ligand>
</feature>
<accession>A0A0M0KKS5</accession>
<comment type="pathway">
    <text evidence="2 15">Cofactor biosynthesis; riboflavin biosynthesis; 5-amino-6-(D-ribitylamino)uracil from GTP: step 2/4.</text>
</comment>
<gene>
    <name evidence="20" type="ORF">AMD02_11715</name>
</gene>
<dbReference type="InterPro" id="IPR002125">
    <property type="entry name" value="CMP_dCMP_dom"/>
</dbReference>
<feature type="binding site" evidence="18">
    <location>
        <position position="84"/>
    </location>
    <ligand>
        <name>Zn(2+)</name>
        <dbReference type="ChEBI" id="CHEBI:29105"/>
        <note>catalytic</note>
    </ligand>
</feature>
<dbReference type="EC" id="1.1.1.193" evidence="15"/>
<evidence type="ECO:0000256" key="1">
    <source>
        <dbReference type="ARBA" id="ARBA00002151"/>
    </source>
</evidence>
<dbReference type="RefSeq" id="WP_010897717.1">
    <property type="nucleotide sequence ID" value="NZ_CP040441.1"/>
</dbReference>
<evidence type="ECO:0000256" key="11">
    <source>
        <dbReference type="ARBA" id="ARBA00023002"/>
    </source>
</evidence>
<dbReference type="NCBIfam" id="TIGR00227">
    <property type="entry name" value="ribD_Cterm"/>
    <property type="match status" value="1"/>
</dbReference>
<dbReference type="SUPFAM" id="SSF53927">
    <property type="entry name" value="Cytidine deaminase-like"/>
    <property type="match status" value="1"/>
</dbReference>
<dbReference type="EMBL" id="LILD01000001">
    <property type="protein sequence ID" value="KOO39441.1"/>
    <property type="molecule type" value="Genomic_DNA"/>
</dbReference>
<feature type="binding site" evidence="17">
    <location>
        <position position="170"/>
    </location>
    <ligand>
        <name>NADP(+)</name>
        <dbReference type="ChEBI" id="CHEBI:58349"/>
    </ligand>
</feature>
<reference evidence="20" key="1">
    <citation type="submission" date="2015-08" db="EMBL/GenBank/DDBJ databases">
        <title>Complete DNA Sequence of Pseudomonas syringae pv. actinidiae, the Causal Agent of Kiwifruit Canker Disease.</title>
        <authorList>
            <person name="Rikkerink E.H.A."/>
            <person name="Fineran P.C."/>
        </authorList>
    </citation>
    <scope>NUCLEOTIDE SEQUENCE</scope>
    <source>
        <strain evidence="20">DSM 13666</strain>
    </source>
</reference>
<dbReference type="Pfam" id="PF00383">
    <property type="entry name" value="dCMP_cyt_deam_1"/>
    <property type="match status" value="1"/>
</dbReference>
<comment type="cofactor">
    <cofactor evidence="15 18">
        <name>Zn(2+)</name>
        <dbReference type="ChEBI" id="CHEBI:29105"/>
    </cofactor>
    <text evidence="15 18">Binds 1 zinc ion.</text>
</comment>
<name>A0A0M0KKS5_ALKHA</name>
<dbReference type="CDD" id="cd01284">
    <property type="entry name" value="Riboflavin_deaminase-reductase"/>
    <property type="match status" value="1"/>
</dbReference>
<dbReference type="UniPathway" id="UPA00275">
    <property type="reaction ID" value="UER00401"/>
</dbReference>
<dbReference type="InterPro" id="IPR050765">
    <property type="entry name" value="Riboflavin_Biosynth_HTPR"/>
</dbReference>
<feature type="binding site" evidence="17">
    <location>
        <position position="154"/>
    </location>
    <ligand>
        <name>NADP(+)</name>
        <dbReference type="ChEBI" id="CHEBI:58349"/>
    </ligand>
</feature>
<feature type="binding site" evidence="17">
    <location>
        <position position="204"/>
    </location>
    <ligand>
        <name>substrate</name>
    </ligand>
</feature>
<evidence type="ECO:0000256" key="5">
    <source>
        <dbReference type="ARBA" id="ARBA00007417"/>
    </source>
</evidence>
<evidence type="ECO:0000256" key="8">
    <source>
        <dbReference type="ARBA" id="ARBA00022801"/>
    </source>
</evidence>
<evidence type="ECO:0000256" key="3">
    <source>
        <dbReference type="ARBA" id="ARBA00004910"/>
    </source>
</evidence>
<feature type="binding site" evidence="17">
    <location>
        <position position="207"/>
    </location>
    <ligand>
        <name>substrate</name>
    </ligand>
</feature>
<evidence type="ECO:0000256" key="13">
    <source>
        <dbReference type="ARBA" id="ARBA00049861"/>
    </source>
</evidence>
<proteinExistence type="inferred from homology"/>
<evidence type="ECO:0000259" key="19">
    <source>
        <dbReference type="PROSITE" id="PS51747"/>
    </source>
</evidence>
<feature type="binding site" evidence="18">
    <location>
        <position position="75"/>
    </location>
    <ligand>
        <name>Zn(2+)</name>
        <dbReference type="ChEBI" id="CHEBI:29105"/>
        <note>catalytic</note>
    </ligand>
</feature>
<dbReference type="InterPro" id="IPR011549">
    <property type="entry name" value="RibD_C"/>
</dbReference>
<evidence type="ECO:0000256" key="10">
    <source>
        <dbReference type="ARBA" id="ARBA00022857"/>
    </source>
</evidence>
<keyword evidence="9 15" id="KW-0862">Zinc</keyword>
<dbReference type="PROSITE" id="PS00903">
    <property type="entry name" value="CYT_DCMP_DEAMINASES_1"/>
    <property type="match status" value="1"/>
</dbReference>
<evidence type="ECO:0000256" key="16">
    <source>
        <dbReference type="PIRSR" id="PIRSR006769-1"/>
    </source>
</evidence>
<comment type="catalytic activity">
    <reaction evidence="14 15">
        <text>2,5-diamino-6-hydroxy-4-(5-phosphoribosylamino)-pyrimidine + H2O + H(+) = 5-amino-6-(5-phospho-D-ribosylamino)uracil + NH4(+)</text>
        <dbReference type="Rhea" id="RHEA:21868"/>
        <dbReference type="ChEBI" id="CHEBI:15377"/>
        <dbReference type="ChEBI" id="CHEBI:15378"/>
        <dbReference type="ChEBI" id="CHEBI:28938"/>
        <dbReference type="ChEBI" id="CHEBI:58453"/>
        <dbReference type="ChEBI" id="CHEBI:58614"/>
        <dbReference type="EC" id="3.5.4.26"/>
    </reaction>
</comment>
<evidence type="ECO:0000313" key="20">
    <source>
        <dbReference type="EMBL" id="KOO39441.1"/>
    </source>
</evidence>
<dbReference type="InterPro" id="IPR002734">
    <property type="entry name" value="RibDG_C"/>
</dbReference>
<comment type="catalytic activity">
    <reaction evidence="13 15">
        <text>5-amino-6-(5-phospho-D-ribitylamino)uracil + NADP(+) = 5-amino-6-(5-phospho-D-ribosylamino)uracil + NADPH + H(+)</text>
        <dbReference type="Rhea" id="RHEA:17845"/>
        <dbReference type="ChEBI" id="CHEBI:15378"/>
        <dbReference type="ChEBI" id="CHEBI:57783"/>
        <dbReference type="ChEBI" id="CHEBI:58349"/>
        <dbReference type="ChEBI" id="CHEBI:58421"/>
        <dbReference type="ChEBI" id="CHEBI:58453"/>
        <dbReference type="EC" id="1.1.1.193"/>
    </reaction>
</comment>
<evidence type="ECO:0000256" key="18">
    <source>
        <dbReference type="PIRSR" id="PIRSR006769-3"/>
    </source>
</evidence>
<feature type="binding site" evidence="17">
    <location>
        <position position="168"/>
    </location>
    <ligand>
        <name>substrate</name>
    </ligand>
</feature>
<dbReference type="Gene3D" id="3.40.140.10">
    <property type="entry name" value="Cytidine Deaminase, domain 2"/>
    <property type="match status" value="1"/>
</dbReference>
<evidence type="ECO:0000256" key="17">
    <source>
        <dbReference type="PIRSR" id="PIRSR006769-2"/>
    </source>
</evidence>
<keyword evidence="11 15" id="KW-0560">Oxidoreductase</keyword>
<dbReference type="GeneID" id="87597174"/>
<dbReference type="InterPro" id="IPR024072">
    <property type="entry name" value="DHFR-like_dom_sf"/>
</dbReference>
<dbReference type="EC" id="3.5.4.26" evidence="15"/>
<comment type="similarity">
    <text evidence="5 15">In the C-terminal section; belongs to the HTP reductase family.</text>
</comment>
<keyword evidence="12" id="KW-0511">Multifunctional enzyme</keyword>
<feature type="binding site" evidence="17">
    <location>
        <position position="289"/>
    </location>
    <ligand>
        <name>substrate</name>
    </ligand>
</feature>
<dbReference type="PIRSF" id="PIRSF006769">
    <property type="entry name" value="RibD"/>
    <property type="match status" value="1"/>
</dbReference>
<dbReference type="GO" id="GO:0008703">
    <property type="term" value="F:5-amino-6-(5-phosphoribosylamino)uracil reductase activity"/>
    <property type="evidence" value="ECO:0007669"/>
    <property type="project" value="UniProtKB-EC"/>
</dbReference>
<feature type="binding site" evidence="17">
    <location>
        <position position="184"/>
    </location>
    <ligand>
        <name>substrate</name>
    </ligand>
</feature>
<feature type="binding site" evidence="17">
    <location>
        <position position="200"/>
    </location>
    <ligand>
        <name>NADP(+)</name>
        <dbReference type="ChEBI" id="CHEBI:58349"/>
    </ligand>
</feature>
<keyword evidence="6 15" id="KW-0686">Riboflavin biosynthesis</keyword>
<comment type="function">
    <text evidence="1 15">Converts 2,5-diamino-6-(ribosylamino)-4(3h)-pyrimidinone 5'-phosphate into 5-amino-6-(ribosylamino)-2,4(1h,3h)-pyrimidinedione 5'-phosphate.</text>
</comment>
<dbReference type="GO" id="GO:0008270">
    <property type="term" value="F:zinc ion binding"/>
    <property type="evidence" value="ECO:0007669"/>
    <property type="project" value="InterPro"/>
</dbReference>
<dbReference type="GO" id="GO:0009231">
    <property type="term" value="P:riboflavin biosynthetic process"/>
    <property type="evidence" value="ECO:0007669"/>
    <property type="project" value="UniProtKB-UniPathway"/>
</dbReference>